<evidence type="ECO:0000313" key="3">
    <source>
        <dbReference type="Proteomes" id="UP001172102"/>
    </source>
</evidence>
<dbReference type="AlphaFoldDB" id="A0AA40DK33"/>
<evidence type="ECO:0000313" key="2">
    <source>
        <dbReference type="EMBL" id="KAK0702768.1"/>
    </source>
</evidence>
<evidence type="ECO:0000256" key="1">
    <source>
        <dbReference type="SAM" id="SignalP"/>
    </source>
</evidence>
<reference evidence="2" key="1">
    <citation type="submission" date="2023-06" db="EMBL/GenBank/DDBJ databases">
        <title>Genome-scale phylogeny and comparative genomics of the fungal order Sordariales.</title>
        <authorList>
            <consortium name="Lawrence Berkeley National Laboratory"/>
            <person name="Hensen N."/>
            <person name="Bonometti L."/>
            <person name="Westerberg I."/>
            <person name="Brannstrom I.O."/>
            <person name="Guillou S."/>
            <person name="Cros-Aarteil S."/>
            <person name="Calhoun S."/>
            <person name="Haridas S."/>
            <person name="Kuo A."/>
            <person name="Mondo S."/>
            <person name="Pangilinan J."/>
            <person name="Riley R."/>
            <person name="Labutti K."/>
            <person name="Andreopoulos B."/>
            <person name="Lipzen A."/>
            <person name="Chen C."/>
            <person name="Yanf M."/>
            <person name="Daum C."/>
            <person name="Ng V."/>
            <person name="Clum A."/>
            <person name="Steindorff A."/>
            <person name="Ohm R."/>
            <person name="Martin F."/>
            <person name="Silar P."/>
            <person name="Natvig D."/>
            <person name="Lalanne C."/>
            <person name="Gautier V."/>
            <person name="Ament-Velasquez S.L."/>
            <person name="Kruys A."/>
            <person name="Hutchinson M.I."/>
            <person name="Powell A.J."/>
            <person name="Barry K."/>
            <person name="Miller A.N."/>
            <person name="Grigoriev I.V."/>
            <person name="Debuchy R."/>
            <person name="Gladieux P."/>
            <person name="Thoren M.H."/>
            <person name="Johannesson H."/>
        </authorList>
    </citation>
    <scope>NUCLEOTIDE SEQUENCE</scope>
    <source>
        <strain evidence="2">SMH4607-1</strain>
    </source>
</reference>
<protein>
    <submittedName>
        <fullName evidence="2">Uncharacterized protein</fullName>
    </submittedName>
</protein>
<sequence>MKFAYALSYLFATVLASPLPTSHTEHGNEARSEDISDTTVDVLSAALYSAWTDRKGDKLKVRSEDISDTTVDVLSAALYSAWTDRKGDKK</sequence>
<proteinExistence type="predicted"/>
<feature type="chain" id="PRO_5041239308" evidence="1">
    <location>
        <begin position="17"/>
        <end position="90"/>
    </location>
</feature>
<dbReference type="Proteomes" id="UP001172102">
    <property type="component" value="Unassembled WGS sequence"/>
</dbReference>
<accession>A0AA40DK33</accession>
<keyword evidence="1" id="KW-0732">Signal</keyword>
<dbReference type="EMBL" id="JAUKUA010000008">
    <property type="protein sequence ID" value="KAK0702768.1"/>
    <property type="molecule type" value="Genomic_DNA"/>
</dbReference>
<name>A0AA40DK33_9PEZI</name>
<organism evidence="2 3">
    <name type="scientific">Lasiosphaeris hirsuta</name>
    <dbReference type="NCBI Taxonomy" id="260670"/>
    <lineage>
        <taxon>Eukaryota</taxon>
        <taxon>Fungi</taxon>
        <taxon>Dikarya</taxon>
        <taxon>Ascomycota</taxon>
        <taxon>Pezizomycotina</taxon>
        <taxon>Sordariomycetes</taxon>
        <taxon>Sordariomycetidae</taxon>
        <taxon>Sordariales</taxon>
        <taxon>Lasiosphaeriaceae</taxon>
        <taxon>Lasiosphaeris</taxon>
    </lineage>
</organism>
<feature type="signal peptide" evidence="1">
    <location>
        <begin position="1"/>
        <end position="16"/>
    </location>
</feature>
<keyword evidence="3" id="KW-1185">Reference proteome</keyword>
<gene>
    <name evidence="2" type="ORF">B0H67DRAFT_650144</name>
</gene>
<comment type="caution">
    <text evidence="2">The sequence shown here is derived from an EMBL/GenBank/DDBJ whole genome shotgun (WGS) entry which is preliminary data.</text>
</comment>